<proteinExistence type="predicted"/>
<sequence>MFIRKTNASNRPKFAKMTRVNDPYCSCPAGKAQSWRALA</sequence>
<name>A0A150LBS7_9BACL</name>
<dbReference type="EMBL" id="LQYS01000095">
    <property type="protein sequence ID" value="KYD09787.1"/>
    <property type="molecule type" value="Genomic_DNA"/>
</dbReference>
<organism evidence="1 2">
    <name type="scientific">Saccharococcus caldoxylosilyticus</name>
    <dbReference type="NCBI Taxonomy" id="81408"/>
    <lineage>
        <taxon>Bacteria</taxon>
        <taxon>Bacillati</taxon>
        <taxon>Bacillota</taxon>
        <taxon>Bacilli</taxon>
        <taxon>Bacillales</taxon>
        <taxon>Anoxybacillaceae</taxon>
        <taxon>Saccharococcus</taxon>
    </lineage>
</organism>
<reference evidence="1 2" key="1">
    <citation type="submission" date="2016-01" db="EMBL/GenBank/DDBJ databases">
        <title>Draft Genome Sequences of Seven Thermophilic Sporeformers Isolated from Foods.</title>
        <authorList>
            <person name="Berendsen E.M."/>
            <person name="Wells-Bennik M.H."/>
            <person name="Krawcyk A.O."/>
            <person name="De Jong A."/>
            <person name="Holsappel S."/>
            <person name="Eijlander R.T."/>
            <person name="Kuipers O.P."/>
        </authorList>
    </citation>
    <scope>NUCLEOTIDE SEQUENCE [LARGE SCALE GENOMIC DNA]</scope>
    <source>
        <strain evidence="1 2">B4119</strain>
    </source>
</reference>
<accession>A0A150LBS7</accession>
<gene>
    <name evidence="1" type="ORF">B4119_2635</name>
</gene>
<comment type="caution">
    <text evidence="1">The sequence shown here is derived from an EMBL/GenBank/DDBJ whole genome shotgun (WGS) entry which is preliminary data.</text>
</comment>
<protein>
    <submittedName>
        <fullName evidence="1">Uncharacterized protein</fullName>
    </submittedName>
</protein>
<dbReference type="Proteomes" id="UP000075455">
    <property type="component" value="Unassembled WGS sequence"/>
</dbReference>
<dbReference type="AlphaFoldDB" id="A0A150LBS7"/>
<evidence type="ECO:0000313" key="2">
    <source>
        <dbReference type="Proteomes" id="UP000075455"/>
    </source>
</evidence>
<evidence type="ECO:0000313" key="1">
    <source>
        <dbReference type="EMBL" id="KYD09787.1"/>
    </source>
</evidence>
<dbReference type="STRING" id="81408.B4119_2635"/>